<dbReference type="EMBL" id="JAHJDP010000028">
    <property type="protein sequence ID" value="MBU2690256.1"/>
    <property type="molecule type" value="Genomic_DNA"/>
</dbReference>
<dbReference type="GO" id="GO:0016887">
    <property type="term" value="F:ATP hydrolysis activity"/>
    <property type="evidence" value="ECO:0007669"/>
    <property type="project" value="InterPro"/>
</dbReference>
<keyword evidence="7" id="KW-0378">Hydrolase</keyword>
<dbReference type="GO" id="GO:0030983">
    <property type="term" value="F:mismatched DNA binding"/>
    <property type="evidence" value="ECO:0007669"/>
    <property type="project" value="InterPro"/>
</dbReference>
<dbReference type="InterPro" id="IPR020667">
    <property type="entry name" value="DNA_mismatch_repair_MutL"/>
</dbReference>
<dbReference type="InterPro" id="IPR013507">
    <property type="entry name" value="DNA_mismatch_S5_2-like"/>
</dbReference>
<dbReference type="InterPro" id="IPR014790">
    <property type="entry name" value="MutL_C"/>
</dbReference>
<evidence type="ECO:0000313" key="8">
    <source>
        <dbReference type="Proteomes" id="UP000777784"/>
    </source>
</evidence>
<evidence type="ECO:0000259" key="6">
    <source>
        <dbReference type="SMART" id="SM01340"/>
    </source>
</evidence>
<comment type="caution">
    <text evidence="7">The sequence shown here is derived from an EMBL/GenBank/DDBJ whole genome shotgun (WGS) entry which is preliminary data.</text>
</comment>
<feature type="domain" description="MutL C-terminal dimerisation" evidence="5">
    <location>
        <begin position="407"/>
        <end position="548"/>
    </location>
</feature>
<dbReference type="GO" id="GO:0004519">
    <property type="term" value="F:endonuclease activity"/>
    <property type="evidence" value="ECO:0007669"/>
    <property type="project" value="UniProtKB-KW"/>
</dbReference>
<comment type="function">
    <text evidence="4">This protein is involved in the repair of mismatches in DNA. It is required for dam-dependent methyl-directed DNA mismatch repair. May act as a 'molecular matchmaker', a protein that promotes the formation of a stable complex between two or more DNA-binding proteins in an ATP-dependent manner without itself being part of a final effector complex.</text>
</comment>
<dbReference type="InterPro" id="IPR036890">
    <property type="entry name" value="HATPase_C_sf"/>
</dbReference>
<keyword evidence="7" id="KW-0540">Nuclease</keyword>
<dbReference type="InterPro" id="IPR002099">
    <property type="entry name" value="MutL/Mlh/PMS"/>
</dbReference>
<dbReference type="AlphaFoldDB" id="A0A948RUK2"/>
<evidence type="ECO:0000256" key="1">
    <source>
        <dbReference type="ARBA" id="ARBA00006082"/>
    </source>
</evidence>
<dbReference type="InterPro" id="IPR042121">
    <property type="entry name" value="MutL_C_regsub"/>
</dbReference>
<organism evidence="7 8">
    <name type="scientific">Eiseniibacteriota bacterium</name>
    <dbReference type="NCBI Taxonomy" id="2212470"/>
    <lineage>
        <taxon>Bacteria</taxon>
        <taxon>Candidatus Eiseniibacteriota</taxon>
    </lineage>
</organism>
<dbReference type="GO" id="GO:0005524">
    <property type="term" value="F:ATP binding"/>
    <property type="evidence" value="ECO:0007669"/>
    <property type="project" value="InterPro"/>
</dbReference>
<keyword evidence="3 4" id="KW-0234">DNA repair</keyword>
<keyword evidence="7" id="KW-0255">Endonuclease</keyword>
<evidence type="ECO:0000256" key="4">
    <source>
        <dbReference type="HAMAP-Rule" id="MF_00149"/>
    </source>
</evidence>
<dbReference type="FunFam" id="3.30.565.10:FF:000003">
    <property type="entry name" value="DNA mismatch repair endonuclease MutL"/>
    <property type="match status" value="1"/>
</dbReference>
<dbReference type="InterPro" id="IPR042120">
    <property type="entry name" value="MutL_C_dimsub"/>
</dbReference>
<keyword evidence="2 4" id="KW-0227">DNA damage</keyword>
<dbReference type="GO" id="GO:0006298">
    <property type="term" value="P:mismatch repair"/>
    <property type="evidence" value="ECO:0007669"/>
    <property type="project" value="UniProtKB-UniRule"/>
</dbReference>
<dbReference type="PROSITE" id="PS00058">
    <property type="entry name" value="DNA_MISMATCH_REPAIR_1"/>
    <property type="match status" value="1"/>
</dbReference>
<comment type="similarity">
    <text evidence="1 4">Belongs to the DNA mismatch repair MutL/HexB family.</text>
</comment>
<dbReference type="Proteomes" id="UP000777784">
    <property type="component" value="Unassembled WGS sequence"/>
</dbReference>
<dbReference type="Gene3D" id="3.30.230.10">
    <property type="match status" value="1"/>
</dbReference>
<dbReference type="GO" id="GO:0032300">
    <property type="term" value="C:mismatch repair complex"/>
    <property type="evidence" value="ECO:0007669"/>
    <property type="project" value="InterPro"/>
</dbReference>
<dbReference type="Gene3D" id="3.30.565.10">
    <property type="entry name" value="Histidine kinase-like ATPase, C-terminal domain"/>
    <property type="match status" value="1"/>
</dbReference>
<dbReference type="PANTHER" id="PTHR10073:SF12">
    <property type="entry name" value="DNA MISMATCH REPAIR PROTEIN MLH1"/>
    <property type="match status" value="1"/>
</dbReference>
<name>A0A948RUK2_UNCEI</name>
<dbReference type="InterPro" id="IPR038973">
    <property type="entry name" value="MutL/Mlh/Pms-like"/>
</dbReference>
<dbReference type="InterPro" id="IPR037198">
    <property type="entry name" value="MutL_C_sf"/>
</dbReference>
<dbReference type="SMART" id="SM01340">
    <property type="entry name" value="DNA_mis_repair"/>
    <property type="match status" value="1"/>
</dbReference>
<dbReference type="SUPFAM" id="SSF118116">
    <property type="entry name" value="DNA mismatch repair protein MutL"/>
    <property type="match status" value="1"/>
</dbReference>
<dbReference type="CDD" id="cd16926">
    <property type="entry name" value="HATPase_MutL-MLH-PMS-like"/>
    <property type="match status" value="1"/>
</dbReference>
<dbReference type="InterPro" id="IPR020568">
    <property type="entry name" value="Ribosomal_Su5_D2-typ_SF"/>
</dbReference>
<dbReference type="SUPFAM" id="SSF55874">
    <property type="entry name" value="ATPase domain of HSP90 chaperone/DNA topoisomerase II/histidine kinase"/>
    <property type="match status" value="1"/>
</dbReference>
<feature type="domain" description="DNA mismatch repair protein S5" evidence="6">
    <location>
        <begin position="210"/>
        <end position="340"/>
    </location>
</feature>
<dbReference type="InterPro" id="IPR014721">
    <property type="entry name" value="Ribsml_uS5_D2-typ_fold_subgr"/>
</dbReference>
<dbReference type="GO" id="GO:0140664">
    <property type="term" value="F:ATP-dependent DNA damage sensor activity"/>
    <property type="evidence" value="ECO:0007669"/>
    <property type="project" value="InterPro"/>
</dbReference>
<dbReference type="Gene3D" id="3.30.1540.20">
    <property type="entry name" value="MutL, C-terminal domain, dimerisation subdomain"/>
    <property type="match status" value="1"/>
</dbReference>
<evidence type="ECO:0000259" key="5">
    <source>
        <dbReference type="SMART" id="SM00853"/>
    </source>
</evidence>
<evidence type="ECO:0000313" key="7">
    <source>
        <dbReference type="EMBL" id="MBU2690256.1"/>
    </source>
</evidence>
<dbReference type="NCBIfam" id="TIGR00585">
    <property type="entry name" value="mutl"/>
    <property type="match status" value="1"/>
</dbReference>
<evidence type="ECO:0000256" key="2">
    <source>
        <dbReference type="ARBA" id="ARBA00022763"/>
    </source>
</evidence>
<dbReference type="PANTHER" id="PTHR10073">
    <property type="entry name" value="DNA MISMATCH REPAIR PROTEIN MLH, PMS, MUTL"/>
    <property type="match status" value="1"/>
</dbReference>
<dbReference type="Gene3D" id="3.30.1370.100">
    <property type="entry name" value="MutL, C-terminal domain, regulatory subdomain"/>
    <property type="match status" value="1"/>
</dbReference>
<dbReference type="Pfam" id="PF13589">
    <property type="entry name" value="HATPase_c_3"/>
    <property type="match status" value="1"/>
</dbReference>
<dbReference type="CDD" id="cd00782">
    <property type="entry name" value="MutL_Trans"/>
    <property type="match status" value="1"/>
</dbReference>
<protein>
    <recommendedName>
        <fullName evidence="4">DNA mismatch repair protein MutL</fullName>
    </recommendedName>
</protein>
<reference evidence="7" key="1">
    <citation type="submission" date="2021-05" db="EMBL/GenBank/DDBJ databases">
        <title>Energy efficiency and biological interactions define the core microbiome of deep oligotrophic groundwater.</title>
        <authorList>
            <person name="Mehrshad M."/>
            <person name="Lopez-Fernandez M."/>
            <person name="Bell E."/>
            <person name="Bernier-Latmani R."/>
            <person name="Bertilsson S."/>
            <person name="Dopson M."/>
        </authorList>
    </citation>
    <scope>NUCLEOTIDE SEQUENCE</scope>
    <source>
        <strain evidence="7">Modern_marine.mb.64</strain>
    </source>
</reference>
<proteinExistence type="inferred from homology"/>
<dbReference type="Pfam" id="PF08676">
    <property type="entry name" value="MutL_C"/>
    <property type="match status" value="1"/>
</dbReference>
<dbReference type="Pfam" id="PF01119">
    <property type="entry name" value="DNA_mis_repair"/>
    <property type="match status" value="1"/>
</dbReference>
<dbReference type="InterPro" id="IPR014762">
    <property type="entry name" value="DNA_mismatch_repair_CS"/>
</dbReference>
<sequence>MSLRIHRLPESVISRIAAGEMIARPSSVIKELVENSVDAQSSEIRIRIRGRLDQSMEVADNGQGIAPEDLVVAMERHATSKLSMEADLDRITTLGFRGEALPSIARVSRLTLTTRWESADTAWRIITEGGKVNRPEPAARSQGTTVLVEDLFYNTPARKKSLGSPSSEIRQARRYVEQYSMLSLPVHWVYSVDERTILDLVPTQSLEERLAALAGPDILKDIVPVNYSAELEGVLGNRNKNAQIHIEGFIGSPERARPSPAHQMHFANGRAIVSSLIIQALRQGYGDLLPPGRHPYAVLFLTMDPEMMDVNVHPTKREVKIYHDDRVFREILRVVGQVTTAFKPTVGFSSPAGYQPVALSPGIRSSVPDGKAVAQSLYGLPAPEAGVCVKDGFDSSDTETLMAQSAAPWQMDRRYIVVPRSKTIIIVDQHAAHERILYEKALGRWGSEEMHSQKLLFPQVLEVGEERVEAYEKVAGELKRIGFEAELFGKTSLIVQGVPQLTHKPVAPNLLAEILDEMITPESRKGEALEALAKAFACRCAVKSGTELHPEEMRRLLEDLFAAEVPHGDPHGRPTYVELRVEDLDRRFHRS</sequence>
<dbReference type="HAMAP" id="MF_00149">
    <property type="entry name" value="DNA_mis_repair"/>
    <property type="match status" value="1"/>
</dbReference>
<gene>
    <name evidence="4 7" type="primary">mutL</name>
    <name evidence="7" type="ORF">KJ970_04950</name>
</gene>
<accession>A0A948RUK2</accession>
<evidence type="ECO:0000256" key="3">
    <source>
        <dbReference type="ARBA" id="ARBA00023204"/>
    </source>
</evidence>
<dbReference type="SUPFAM" id="SSF54211">
    <property type="entry name" value="Ribosomal protein S5 domain 2-like"/>
    <property type="match status" value="1"/>
</dbReference>
<dbReference type="SMART" id="SM00853">
    <property type="entry name" value="MutL_C"/>
    <property type="match status" value="1"/>
</dbReference>